<proteinExistence type="inferred from homology"/>
<dbReference type="EMBL" id="CP096649">
    <property type="protein sequence ID" value="UQK58603.1"/>
    <property type="molecule type" value="Genomic_DNA"/>
</dbReference>
<dbReference type="InterPro" id="IPR030678">
    <property type="entry name" value="Peptide/Ni-bd"/>
</dbReference>
<dbReference type="PANTHER" id="PTHR30290:SF9">
    <property type="entry name" value="OLIGOPEPTIDE-BINDING PROTEIN APPA"/>
    <property type="match status" value="1"/>
</dbReference>
<sequence>MKLKKTLVFLLVLSMVLSAFAFACGKKTDEPAENDTETEAPADDENAEEPADDETAERPTEPSGQLIIGTTTEMSGDFSGVWQNNASDADVRRLVQGYGTVDQTDEGEYVIDDSIVEKYDTKENEDKSKTYTFTIKQGLKFADGKEITAKNYVAGTMLWASRLIGPDFCGGKNTAGIDLVGYDAFSKGEKKEFTGIHLIDDYTFSATINPDNTPYFYELNSVGAGPEDLEFWLGKDVDIKDDGDGCYFVEDINTEEFKNAVKAARDKKTLPSSGPYMLEKYDEAQQLATMVINPNFQGDRVGRKPLISKVILKKITQATQIDDLKTGGVDIIKNIGDGKTINAGMDLTEGEGFAYTDYPRAGYGKIAFSCDVGPTQFVEVRQALAYLLDRNDFAKQFTGGYGSVVNGPYGTAQWFYQETQKELDEKLNSYPYDPAKAVELLEKAGFTLNESGAEFKEGDGIRYKKMDDGKLMPLEIKWASTENNEVSDLLVVKLAENPDLVKAGVKIQRDAMSFDELLNWLYRDASQDAKYGVPTYNMFNLATGFTPWYDQKYTYSTKEEMIKMGYNTNFIFDKELEQAATDMVMISPDQRDVFKDNFVKFVTRWNEMLPDLPLYSNQYHDFYNAKLKHWVTSEMKGLTATILDAWVTE</sequence>
<reference evidence="7" key="1">
    <citation type="submission" date="2022-04" db="EMBL/GenBank/DDBJ databases">
        <title>Complete genome sequences of Ezakiella coagulans and Fenollaria massiliensis.</title>
        <authorList>
            <person name="France M.T."/>
            <person name="Clifford J."/>
            <person name="Narina S."/>
            <person name="Rutt L."/>
            <person name="Ravel J."/>
        </authorList>
    </citation>
    <scope>NUCLEOTIDE SEQUENCE</scope>
    <source>
        <strain evidence="7">C0061C2</strain>
    </source>
</reference>
<dbReference type="GO" id="GO:1904680">
    <property type="term" value="F:peptide transmembrane transporter activity"/>
    <property type="evidence" value="ECO:0007669"/>
    <property type="project" value="TreeGrafter"/>
</dbReference>
<feature type="signal peptide" evidence="5">
    <location>
        <begin position="1"/>
        <end position="23"/>
    </location>
</feature>
<name>A0A9E7DIJ5_9FIRM</name>
<dbReference type="CDD" id="cd00995">
    <property type="entry name" value="PBP2_NikA_DppA_OppA_like"/>
    <property type="match status" value="1"/>
</dbReference>
<dbReference type="AlphaFoldDB" id="A0A9E7DIJ5"/>
<keyword evidence="2" id="KW-0813">Transport</keyword>
<feature type="compositionally biased region" description="Acidic residues" evidence="4">
    <location>
        <begin position="31"/>
        <end position="55"/>
    </location>
</feature>
<evidence type="ECO:0000256" key="4">
    <source>
        <dbReference type="SAM" id="MobiDB-lite"/>
    </source>
</evidence>
<evidence type="ECO:0000256" key="5">
    <source>
        <dbReference type="SAM" id="SignalP"/>
    </source>
</evidence>
<protein>
    <submittedName>
        <fullName evidence="7">ABC transporter substrate-binding protein</fullName>
    </submittedName>
</protein>
<feature type="region of interest" description="Disordered" evidence="4">
    <location>
        <begin position="29"/>
        <end position="67"/>
    </location>
</feature>
<evidence type="ECO:0000259" key="6">
    <source>
        <dbReference type="Pfam" id="PF00496"/>
    </source>
</evidence>
<gene>
    <name evidence="7" type="ORF">M1R53_05015</name>
</gene>
<dbReference type="Pfam" id="PF00496">
    <property type="entry name" value="SBP_bac_5"/>
    <property type="match status" value="1"/>
</dbReference>
<evidence type="ECO:0000313" key="7">
    <source>
        <dbReference type="EMBL" id="UQK58603.1"/>
    </source>
</evidence>
<feature type="domain" description="Solute-binding protein family 5" evidence="6">
    <location>
        <begin position="123"/>
        <end position="486"/>
    </location>
</feature>
<dbReference type="Proteomes" id="UP000831151">
    <property type="component" value="Chromosome"/>
</dbReference>
<keyword evidence="8" id="KW-1185">Reference proteome</keyword>
<dbReference type="GO" id="GO:0015833">
    <property type="term" value="P:peptide transport"/>
    <property type="evidence" value="ECO:0007669"/>
    <property type="project" value="TreeGrafter"/>
</dbReference>
<evidence type="ECO:0000256" key="3">
    <source>
        <dbReference type="ARBA" id="ARBA00022729"/>
    </source>
</evidence>
<dbReference type="InterPro" id="IPR039424">
    <property type="entry name" value="SBP_5"/>
</dbReference>
<evidence type="ECO:0000256" key="1">
    <source>
        <dbReference type="ARBA" id="ARBA00005695"/>
    </source>
</evidence>
<accession>A0A9E7DIJ5</accession>
<comment type="similarity">
    <text evidence="1">Belongs to the bacterial solute-binding protein 5 family.</text>
</comment>
<dbReference type="GO" id="GO:0043190">
    <property type="term" value="C:ATP-binding cassette (ABC) transporter complex"/>
    <property type="evidence" value="ECO:0007669"/>
    <property type="project" value="InterPro"/>
</dbReference>
<dbReference type="InterPro" id="IPR000914">
    <property type="entry name" value="SBP_5_dom"/>
</dbReference>
<evidence type="ECO:0000313" key="8">
    <source>
        <dbReference type="Proteomes" id="UP000831151"/>
    </source>
</evidence>
<feature type="chain" id="PRO_5039085733" evidence="5">
    <location>
        <begin position="24"/>
        <end position="649"/>
    </location>
</feature>
<dbReference type="PIRSF" id="PIRSF002741">
    <property type="entry name" value="MppA"/>
    <property type="match status" value="1"/>
</dbReference>
<keyword evidence="3 5" id="KW-0732">Signal</keyword>
<dbReference type="Gene3D" id="3.40.190.10">
    <property type="entry name" value="Periplasmic binding protein-like II"/>
    <property type="match status" value="1"/>
</dbReference>
<dbReference type="PANTHER" id="PTHR30290">
    <property type="entry name" value="PERIPLASMIC BINDING COMPONENT OF ABC TRANSPORTER"/>
    <property type="match status" value="1"/>
</dbReference>
<dbReference type="SUPFAM" id="SSF53850">
    <property type="entry name" value="Periplasmic binding protein-like II"/>
    <property type="match status" value="1"/>
</dbReference>
<dbReference type="GO" id="GO:0042597">
    <property type="term" value="C:periplasmic space"/>
    <property type="evidence" value="ECO:0007669"/>
    <property type="project" value="UniProtKB-ARBA"/>
</dbReference>
<dbReference type="PROSITE" id="PS51257">
    <property type="entry name" value="PROKAR_LIPOPROTEIN"/>
    <property type="match status" value="1"/>
</dbReference>
<evidence type="ECO:0000256" key="2">
    <source>
        <dbReference type="ARBA" id="ARBA00022448"/>
    </source>
</evidence>
<dbReference type="Gene3D" id="3.10.105.10">
    <property type="entry name" value="Dipeptide-binding Protein, Domain 3"/>
    <property type="match status" value="1"/>
</dbReference>
<dbReference type="RefSeq" id="WP_249242202.1">
    <property type="nucleotide sequence ID" value="NZ_CP096649.1"/>
</dbReference>
<dbReference type="KEGG" id="fms:M1R53_05015"/>
<organism evidence="7 8">
    <name type="scientific">Fenollaria massiliensis</name>
    <dbReference type="NCBI Taxonomy" id="938288"/>
    <lineage>
        <taxon>Bacteria</taxon>
        <taxon>Bacillati</taxon>
        <taxon>Bacillota</taxon>
        <taxon>Clostridia</taxon>
        <taxon>Eubacteriales</taxon>
        <taxon>Fenollaria</taxon>
    </lineage>
</organism>